<gene>
    <name evidence="2" type="ORF">ACFOE0_15840</name>
</gene>
<organism evidence="2 3">
    <name type="scientific">Shewanella submarina</name>
    <dbReference type="NCBI Taxonomy" id="2016376"/>
    <lineage>
        <taxon>Bacteria</taxon>
        <taxon>Pseudomonadati</taxon>
        <taxon>Pseudomonadota</taxon>
        <taxon>Gammaproteobacteria</taxon>
        <taxon>Alteromonadales</taxon>
        <taxon>Shewanellaceae</taxon>
        <taxon>Shewanella</taxon>
    </lineage>
</organism>
<name>A0ABV7GHB5_9GAMM</name>
<accession>A0ABV7GHB5</accession>
<protein>
    <submittedName>
        <fullName evidence="2">Uncharacterized protein</fullName>
    </submittedName>
</protein>
<feature type="coiled-coil region" evidence="1">
    <location>
        <begin position="17"/>
        <end position="44"/>
    </location>
</feature>
<evidence type="ECO:0000313" key="3">
    <source>
        <dbReference type="Proteomes" id="UP001595621"/>
    </source>
</evidence>
<comment type="caution">
    <text evidence="2">The sequence shown here is derived from an EMBL/GenBank/DDBJ whole genome shotgun (WGS) entry which is preliminary data.</text>
</comment>
<evidence type="ECO:0000313" key="2">
    <source>
        <dbReference type="EMBL" id="MFC3139641.1"/>
    </source>
</evidence>
<dbReference type="Proteomes" id="UP001595621">
    <property type="component" value="Unassembled WGS sequence"/>
</dbReference>
<keyword evidence="1" id="KW-0175">Coiled coil</keyword>
<proteinExistence type="predicted"/>
<reference evidence="3" key="1">
    <citation type="journal article" date="2019" name="Int. J. Syst. Evol. Microbiol.">
        <title>The Global Catalogue of Microorganisms (GCM) 10K type strain sequencing project: providing services to taxonomists for standard genome sequencing and annotation.</title>
        <authorList>
            <consortium name="The Broad Institute Genomics Platform"/>
            <consortium name="The Broad Institute Genome Sequencing Center for Infectious Disease"/>
            <person name="Wu L."/>
            <person name="Ma J."/>
        </authorList>
    </citation>
    <scope>NUCLEOTIDE SEQUENCE [LARGE SCALE GENOMIC DNA]</scope>
    <source>
        <strain evidence="3">KCTC 52277</strain>
    </source>
</reference>
<keyword evidence="3" id="KW-1185">Reference proteome</keyword>
<sequence>MFKWLFGRKAHFDEMLASELTKENQKLKLELKKVTESRDSFEQQMYDQISSREWERNGHKHTQDEFAAYRKATIEKLASIYAATDQAKVISIIENGGEE</sequence>
<evidence type="ECO:0000256" key="1">
    <source>
        <dbReference type="SAM" id="Coils"/>
    </source>
</evidence>
<dbReference type="EMBL" id="JBHRTD010000017">
    <property type="protein sequence ID" value="MFC3139641.1"/>
    <property type="molecule type" value="Genomic_DNA"/>
</dbReference>
<dbReference type="RefSeq" id="WP_248936156.1">
    <property type="nucleotide sequence ID" value="NZ_JAKILF010000004.1"/>
</dbReference>